<accession>D8UK90</accession>
<evidence type="ECO:0000313" key="2">
    <source>
        <dbReference type="EMBL" id="EFJ39863.1"/>
    </source>
</evidence>
<dbReference type="GeneID" id="9625891"/>
<dbReference type="AlphaFoldDB" id="D8UK90"/>
<dbReference type="STRING" id="3068.D8UK90"/>
<dbReference type="InParanoid" id="D8UK90"/>
<sequence>MKTAVVLQIVAGLLPIIINLLLFCAPDGTELADSDAALITAAGSAIGRMAEIIDAHPCSFRVYRSPWRVEPCPTDLYQLYAMQHWREETFRANFRMECSNFERLCDALRPKLARQDTDMRQAIPVEQQVCMALYHLAQGSNYRVLDNTFAIARESLTRIIRRFADAVLEAFAGECGYPDPQRKLEIMEEFAVDGMPGCVGADADPAAACHAADAERGGGDDDGGQ</sequence>
<dbReference type="InterPro" id="IPR058353">
    <property type="entry name" value="DUF8040"/>
</dbReference>
<dbReference type="Proteomes" id="UP000001058">
    <property type="component" value="Unassembled WGS sequence"/>
</dbReference>
<gene>
    <name evidence="2" type="ORF">VOLCADRAFT_100456</name>
</gene>
<dbReference type="KEGG" id="vcn:VOLCADRAFT_100456"/>
<dbReference type="EMBL" id="GL378440">
    <property type="protein sequence ID" value="EFJ39863.1"/>
    <property type="molecule type" value="Genomic_DNA"/>
</dbReference>
<feature type="domain" description="DUF8040" evidence="1">
    <location>
        <begin position="87"/>
        <end position="168"/>
    </location>
</feature>
<dbReference type="RefSeq" id="XP_002959069.1">
    <property type="nucleotide sequence ID" value="XM_002959023.1"/>
</dbReference>
<proteinExistence type="predicted"/>
<dbReference type="OrthoDB" id="2668416at2759"/>
<keyword evidence="3" id="KW-1185">Reference proteome</keyword>
<protein>
    <recommendedName>
        <fullName evidence="1">DUF8040 domain-containing protein</fullName>
    </recommendedName>
</protein>
<dbReference type="eggNOG" id="KOG4585">
    <property type="taxonomic scope" value="Eukaryota"/>
</dbReference>
<evidence type="ECO:0000313" key="3">
    <source>
        <dbReference type="Proteomes" id="UP000001058"/>
    </source>
</evidence>
<name>D8UK90_VOLCA</name>
<organism evidence="3">
    <name type="scientific">Volvox carteri f. nagariensis</name>
    <dbReference type="NCBI Taxonomy" id="3068"/>
    <lineage>
        <taxon>Eukaryota</taxon>
        <taxon>Viridiplantae</taxon>
        <taxon>Chlorophyta</taxon>
        <taxon>core chlorophytes</taxon>
        <taxon>Chlorophyceae</taxon>
        <taxon>CS clade</taxon>
        <taxon>Chlamydomonadales</taxon>
        <taxon>Volvocaceae</taxon>
        <taxon>Volvox</taxon>
    </lineage>
</organism>
<dbReference type="Pfam" id="PF26138">
    <property type="entry name" value="DUF8040"/>
    <property type="match status" value="1"/>
</dbReference>
<reference evidence="2 3" key="1">
    <citation type="journal article" date="2010" name="Science">
        <title>Genomic analysis of organismal complexity in the multicellular green alga Volvox carteri.</title>
        <authorList>
            <person name="Prochnik S.E."/>
            <person name="Umen J."/>
            <person name="Nedelcu A.M."/>
            <person name="Hallmann A."/>
            <person name="Miller S.M."/>
            <person name="Nishii I."/>
            <person name="Ferris P."/>
            <person name="Kuo A."/>
            <person name="Mitros T."/>
            <person name="Fritz-Laylin L.K."/>
            <person name="Hellsten U."/>
            <person name="Chapman J."/>
            <person name="Simakov O."/>
            <person name="Rensing S.A."/>
            <person name="Terry A."/>
            <person name="Pangilinan J."/>
            <person name="Kapitonov V."/>
            <person name="Jurka J."/>
            <person name="Salamov A."/>
            <person name="Shapiro H."/>
            <person name="Schmutz J."/>
            <person name="Grimwood J."/>
            <person name="Lindquist E."/>
            <person name="Lucas S."/>
            <person name="Grigoriev I.V."/>
            <person name="Schmitt R."/>
            <person name="Kirk D."/>
            <person name="Rokhsar D.S."/>
        </authorList>
    </citation>
    <scope>NUCLEOTIDE SEQUENCE [LARGE SCALE GENOMIC DNA]</scope>
    <source>
        <strain evidence="3">f. Nagariensis / Eve</strain>
    </source>
</reference>
<evidence type="ECO:0000259" key="1">
    <source>
        <dbReference type="Pfam" id="PF26138"/>
    </source>
</evidence>